<keyword evidence="2" id="KW-1185">Reference proteome</keyword>
<reference evidence="1" key="1">
    <citation type="submission" date="2020-08" db="EMBL/GenBank/DDBJ databases">
        <title>Multicomponent nature underlies the extraordinary mechanical properties of spider dragline silk.</title>
        <authorList>
            <person name="Kono N."/>
            <person name="Nakamura H."/>
            <person name="Mori M."/>
            <person name="Yoshida Y."/>
            <person name="Ohtoshi R."/>
            <person name="Malay A.D."/>
            <person name="Moran D.A.P."/>
            <person name="Tomita M."/>
            <person name="Numata K."/>
            <person name="Arakawa K."/>
        </authorList>
    </citation>
    <scope>NUCLEOTIDE SEQUENCE</scope>
</reference>
<evidence type="ECO:0000313" key="1">
    <source>
        <dbReference type="EMBL" id="GFX93257.1"/>
    </source>
</evidence>
<organism evidence="1 2">
    <name type="scientific">Trichonephila clavipes</name>
    <name type="common">Golden silk orbweaver</name>
    <name type="synonym">Nephila clavipes</name>
    <dbReference type="NCBI Taxonomy" id="2585209"/>
    <lineage>
        <taxon>Eukaryota</taxon>
        <taxon>Metazoa</taxon>
        <taxon>Ecdysozoa</taxon>
        <taxon>Arthropoda</taxon>
        <taxon>Chelicerata</taxon>
        <taxon>Arachnida</taxon>
        <taxon>Araneae</taxon>
        <taxon>Araneomorphae</taxon>
        <taxon>Entelegynae</taxon>
        <taxon>Araneoidea</taxon>
        <taxon>Nephilidae</taxon>
        <taxon>Trichonephila</taxon>
    </lineage>
</organism>
<dbReference type="Proteomes" id="UP000887159">
    <property type="component" value="Unassembled WGS sequence"/>
</dbReference>
<dbReference type="EMBL" id="BMAU01021172">
    <property type="protein sequence ID" value="GFX93257.1"/>
    <property type="molecule type" value="Genomic_DNA"/>
</dbReference>
<accession>A0A8X6V309</accession>
<dbReference type="AlphaFoldDB" id="A0A8X6V309"/>
<comment type="caution">
    <text evidence="1">The sequence shown here is derived from an EMBL/GenBank/DDBJ whole genome shotgun (WGS) entry which is preliminary data.</text>
</comment>
<sequence>MNPFDLGPFTENSDCKEQWVSRIKAAVEKAEHSANMCEAYETVYCSVNINFSKLCKLDFPKDASRCNEAGANLRQISMLFTKIKKLMKSMRFMRNMTSTNLEFVTSLVNFENITQSQLHEAIDIIELLERNDWLLGETISIVKTTISEYRKRVEEMIKMYSKIGSNEE</sequence>
<evidence type="ECO:0000313" key="2">
    <source>
        <dbReference type="Proteomes" id="UP000887159"/>
    </source>
</evidence>
<gene>
    <name evidence="1" type="primary">NCL1_20477</name>
    <name evidence="1" type="ORF">TNCV_4761361</name>
</gene>
<name>A0A8X6V309_TRICX</name>
<proteinExistence type="predicted"/>
<protein>
    <submittedName>
        <fullName evidence="1">Uncharacterized protein</fullName>
    </submittedName>
</protein>